<evidence type="ECO:0000256" key="1">
    <source>
        <dbReference type="SAM" id="MobiDB-lite"/>
    </source>
</evidence>
<proteinExistence type="predicted"/>
<dbReference type="EMBL" id="GBRH01255716">
    <property type="protein sequence ID" value="JAD42179.1"/>
    <property type="molecule type" value="Transcribed_RNA"/>
</dbReference>
<accession>A0A0A8ZS01</accession>
<name>A0A0A8ZS01_ARUDO</name>
<feature type="compositionally biased region" description="Basic and acidic residues" evidence="1">
    <location>
        <begin position="66"/>
        <end position="76"/>
    </location>
</feature>
<reference evidence="2" key="1">
    <citation type="submission" date="2014-09" db="EMBL/GenBank/DDBJ databases">
        <authorList>
            <person name="Magalhaes I.L.F."/>
            <person name="Oliveira U."/>
            <person name="Santos F.R."/>
            <person name="Vidigal T.H.D.A."/>
            <person name="Brescovit A.D."/>
            <person name="Santos A.J."/>
        </authorList>
    </citation>
    <scope>NUCLEOTIDE SEQUENCE</scope>
    <source>
        <tissue evidence="2">Shoot tissue taken approximately 20 cm above the soil surface</tissue>
    </source>
</reference>
<dbReference type="AlphaFoldDB" id="A0A0A8ZS01"/>
<sequence length="112" mass="11902">MLGLLPSSATAPSYWYAEVAAPKTKSSGKSLLVKPRTGAAPCVAARSSRRETAAAMSTTPAARLAARQEGEEREYSRMPGDFAALSRPSDKSPKSRPAHLSACALVRYFRCG</sequence>
<organism evidence="2">
    <name type="scientific">Arundo donax</name>
    <name type="common">Giant reed</name>
    <name type="synonym">Donax arundinaceus</name>
    <dbReference type="NCBI Taxonomy" id="35708"/>
    <lineage>
        <taxon>Eukaryota</taxon>
        <taxon>Viridiplantae</taxon>
        <taxon>Streptophyta</taxon>
        <taxon>Embryophyta</taxon>
        <taxon>Tracheophyta</taxon>
        <taxon>Spermatophyta</taxon>
        <taxon>Magnoliopsida</taxon>
        <taxon>Liliopsida</taxon>
        <taxon>Poales</taxon>
        <taxon>Poaceae</taxon>
        <taxon>PACMAD clade</taxon>
        <taxon>Arundinoideae</taxon>
        <taxon>Arundineae</taxon>
        <taxon>Arundo</taxon>
    </lineage>
</organism>
<evidence type="ECO:0000313" key="2">
    <source>
        <dbReference type="EMBL" id="JAD42179.1"/>
    </source>
</evidence>
<feature type="region of interest" description="Disordered" evidence="1">
    <location>
        <begin position="43"/>
        <end position="98"/>
    </location>
</feature>
<reference evidence="2" key="2">
    <citation type="journal article" date="2015" name="Data Brief">
        <title>Shoot transcriptome of the giant reed, Arundo donax.</title>
        <authorList>
            <person name="Barrero R.A."/>
            <person name="Guerrero F.D."/>
            <person name="Moolhuijzen P."/>
            <person name="Goolsby J.A."/>
            <person name="Tidwell J."/>
            <person name="Bellgard S.E."/>
            <person name="Bellgard M.I."/>
        </authorList>
    </citation>
    <scope>NUCLEOTIDE SEQUENCE</scope>
    <source>
        <tissue evidence="2">Shoot tissue taken approximately 20 cm above the soil surface</tissue>
    </source>
</reference>
<protein>
    <submittedName>
        <fullName evidence="2">Uncharacterized protein</fullName>
    </submittedName>
</protein>